<sequence>MVIISFETIELQKRCCEYATAVDAYGHLDGVALITLIADIEAAENCQEVIDIYGPEAQVSGDGTMSLDFGSGLRAIFMPVGNRFALDAEGAIEWQTVSRLKLTSIERPS</sequence>
<dbReference type="Proteomes" id="UP000766595">
    <property type="component" value="Unassembled WGS sequence"/>
</dbReference>
<keyword evidence="2" id="KW-1185">Reference proteome</keyword>
<dbReference type="AlphaFoldDB" id="A0A947D413"/>
<reference evidence="1 2" key="1">
    <citation type="submission" date="2021-06" db="EMBL/GenBank/DDBJ databases">
        <authorList>
            <person name="Grouzdev D.S."/>
            <person name="Koziaeva V."/>
        </authorList>
    </citation>
    <scope>NUCLEOTIDE SEQUENCE [LARGE SCALE GENOMIC DNA]</scope>
    <source>
        <strain evidence="1 2">22</strain>
    </source>
</reference>
<gene>
    <name evidence="1" type="ORF">KL771_13100</name>
</gene>
<dbReference type="RefSeq" id="WP_261969006.1">
    <property type="nucleotide sequence ID" value="NZ_JAHHZF010000006.1"/>
</dbReference>
<organism evidence="1 2">
    <name type="scientific">Prosthecodimorpha staleyi</name>
    <dbReference type="NCBI Taxonomy" id="2840188"/>
    <lineage>
        <taxon>Bacteria</taxon>
        <taxon>Pseudomonadati</taxon>
        <taxon>Pseudomonadota</taxon>
        <taxon>Alphaproteobacteria</taxon>
        <taxon>Hyphomicrobiales</taxon>
        <taxon>Ancalomicrobiaceae</taxon>
        <taxon>Prosthecodimorpha</taxon>
    </lineage>
</organism>
<comment type="caution">
    <text evidence="1">The sequence shown here is derived from an EMBL/GenBank/DDBJ whole genome shotgun (WGS) entry which is preliminary data.</text>
</comment>
<evidence type="ECO:0000313" key="2">
    <source>
        <dbReference type="Proteomes" id="UP000766595"/>
    </source>
</evidence>
<proteinExistence type="predicted"/>
<dbReference type="EMBL" id="JAHHZF010000006">
    <property type="protein sequence ID" value="MBT9290401.1"/>
    <property type="molecule type" value="Genomic_DNA"/>
</dbReference>
<evidence type="ECO:0000313" key="1">
    <source>
        <dbReference type="EMBL" id="MBT9290401.1"/>
    </source>
</evidence>
<name>A0A947D413_9HYPH</name>
<protein>
    <submittedName>
        <fullName evidence="1">Uncharacterized protein</fullName>
    </submittedName>
</protein>
<accession>A0A947D413</accession>